<feature type="compositionally biased region" description="Basic and acidic residues" evidence="1">
    <location>
        <begin position="622"/>
        <end position="636"/>
    </location>
</feature>
<accession>A0A918YLC8</accession>
<feature type="transmembrane region" description="Helical" evidence="2">
    <location>
        <begin position="466"/>
        <end position="487"/>
    </location>
</feature>
<dbReference type="AlphaFoldDB" id="A0A918YLC8"/>
<evidence type="ECO:0000256" key="1">
    <source>
        <dbReference type="SAM" id="MobiDB-lite"/>
    </source>
</evidence>
<feature type="transmembrane region" description="Helical" evidence="2">
    <location>
        <begin position="188"/>
        <end position="206"/>
    </location>
</feature>
<evidence type="ECO:0000256" key="2">
    <source>
        <dbReference type="SAM" id="Phobius"/>
    </source>
</evidence>
<keyword evidence="5" id="KW-1185">Reference proteome</keyword>
<comment type="caution">
    <text evidence="4">The sequence shown here is derived from an EMBL/GenBank/DDBJ whole genome shotgun (WGS) entry which is preliminary data.</text>
</comment>
<dbReference type="Proteomes" id="UP000655443">
    <property type="component" value="Unassembled WGS sequence"/>
</dbReference>
<sequence length="918" mass="97932">MAGLLALLSAFTLWFTMATPSYAIVDDILAMCGPMDVPIPESRGSGLESFLGTDQVDQHIKPSELATYIPNADESPYKGPKPSFHRYGMAGLSWTAFGWKPGCFSMNRWALFIPNAIFELSKIFALFTMALIGWSFGDDPFSFLQKPIGDIAQAMSNIATPFLGLVGALGGIYLGWKNIGPNGRVTAVLKGFGWMLLIAGLFFWFAENPTLAGSKINSIVGGVTATGYQSLAKLPTTGGADTSTCNESSQVKAATCVQDALWVPLVYDPWLYGQVGNDDTAATKWGPEMLNAQFVGLQADGQVDKDGRDVLTAIVKWNGNSDEVGGSSKSGSMAWDKHYVDKVPFLKLWGNDLCHEDDQNNFRMCYGGEDSSNWSWLLGDDTRNVKPEDENTINIASGNDFTARTSAAAMSVMGGIVINSSVYFICAMLLAAKLGVFTLMIFAPFYLLLGIFPGPSRVAAIKLGELFLINVFRQCGWGLGLVIVTYMDTLILAPGGNQGWLLKILTCALMTVLLGVYAKPAMRALSGMAMGNKDAGDAIVGVGSDLAKQTAQVAGMAGLAVATGGASMIAGAKGASAAAAANGTTLTAGERFKAAGQGLLKNSPNLGRRTRSAAAKLGNAKEAGKSGYESKRKREEEEASTTLINNSEAAKEGLRLERLKRAHKPAQDAAMAAVKHERQVGNYARADQLEREYYDSVFDRRTGVRHPDDPLHPANLRRSATGGIDATRRVRPIERGESMLQGNNMSKEQAAANLDSLLAMYGNNPANIDRSHAAGEVLWQLQGQINSGNLYLDAERRDAAVAVATYGAPDRIDAVGQPANVQVNVNQFMQVANELPVTQVMGQAATADGRMQLLQKVDALAAEIPVATALSTALNDLRQTLGQREPESKQLQQALQNVQQAAGQIPSQTTPPTGGGTP</sequence>
<gene>
    <name evidence="4" type="ORF">GCM10010339_52070</name>
</gene>
<keyword evidence="2" id="KW-0812">Transmembrane</keyword>
<evidence type="ECO:0000313" key="4">
    <source>
        <dbReference type="EMBL" id="GHE07345.1"/>
    </source>
</evidence>
<feature type="signal peptide" evidence="3">
    <location>
        <begin position="1"/>
        <end position="23"/>
    </location>
</feature>
<feature type="chain" id="PRO_5036815530" description="MFS transporter" evidence="3">
    <location>
        <begin position="24"/>
        <end position="918"/>
    </location>
</feature>
<evidence type="ECO:0008006" key="6">
    <source>
        <dbReference type="Google" id="ProtNLM"/>
    </source>
</evidence>
<keyword evidence="2" id="KW-1133">Transmembrane helix</keyword>
<feature type="region of interest" description="Disordered" evidence="1">
    <location>
        <begin position="889"/>
        <end position="918"/>
    </location>
</feature>
<keyword evidence="3" id="KW-0732">Signal</keyword>
<feature type="transmembrane region" description="Helical" evidence="2">
    <location>
        <begin position="158"/>
        <end position="176"/>
    </location>
</feature>
<feature type="transmembrane region" description="Helical" evidence="2">
    <location>
        <begin position="499"/>
        <end position="518"/>
    </location>
</feature>
<organism evidence="4 5">
    <name type="scientific">Streptomyces alanosinicus</name>
    <dbReference type="NCBI Taxonomy" id="68171"/>
    <lineage>
        <taxon>Bacteria</taxon>
        <taxon>Bacillati</taxon>
        <taxon>Actinomycetota</taxon>
        <taxon>Actinomycetes</taxon>
        <taxon>Kitasatosporales</taxon>
        <taxon>Streptomycetaceae</taxon>
        <taxon>Streptomyces</taxon>
    </lineage>
</organism>
<evidence type="ECO:0000313" key="5">
    <source>
        <dbReference type="Proteomes" id="UP000655443"/>
    </source>
</evidence>
<feature type="transmembrane region" description="Helical" evidence="2">
    <location>
        <begin position="407"/>
        <end position="430"/>
    </location>
</feature>
<feature type="transmembrane region" description="Helical" evidence="2">
    <location>
        <begin position="116"/>
        <end position="137"/>
    </location>
</feature>
<dbReference type="EMBL" id="BMVG01000013">
    <property type="protein sequence ID" value="GHE07345.1"/>
    <property type="molecule type" value="Genomic_DNA"/>
</dbReference>
<reference evidence="4" key="1">
    <citation type="journal article" date="2014" name="Int. J. Syst. Evol. Microbiol.">
        <title>Complete genome sequence of Corynebacterium casei LMG S-19264T (=DSM 44701T), isolated from a smear-ripened cheese.</title>
        <authorList>
            <consortium name="US DOE Joint Genome Institute (JGI-PGF)"/>
            <person name="Walter F."/>
            <person name="Albersmeier A."/>
            <person name="Kalinowski J."/>
            <person name="Ruckert C."/>
        </authorList>
    </citation>
    <scope>NUCLEOTIDE SEQUENCE</scope>
    <source>
        <strain evidence="4">JCM 4714</strain>
    </source>
</reference>
<proteinExistence type="predicted"/>
<keyword evidence="2" id="KW-0472">Membrane</keyword>
<feature type="transmembrane region" description="Helical" evidence="2">
    <location>
        <begin position="436"/>
        <end position="454"/>
    </location>
</feature>
<dbReference type="RefSeq" id="WP_189956055.1">
    <property type="nucleotide sequence ID" value="NZ_BMVG01000013.1"/>
</dbReference>
<evidence type="ECO:0000256" key="3">
    <source>
        <dbReference type="SAM" id="SignalP"/>
    </source>
</evidence>
<feature type="compositionally biased region" description="Low complexity" evidence="1">
    <location>
        <begin position="890"/>
        <end position="904"/>
    </location>
</feature>
<feature type="region of interest" description="Disordered" evidence="1">
    <location>
        <begin position="616"/>
        <end position="649"/>
    </location>
</feature>
<protein>
    <recommendedName>
        <fullName evidence="6">MFS transporter</fullName>
    </recommendedName>
</protein>
<reference evidence="4" key="2">
    <citation type="submission" date="2020-09" db="EMBL/GenBank/DDBJ databases">
        <authorList>
            <person name="Sun Q."/>
            <person name="Ohkuma M."/>
        </authorList>
    </citation>
    <scope>NUCLEOTIDE SEQUENCE</scope>
    <source>
        <strain evidence="4">JCM 4714</strain>
    </source>
</reference>
<name>A0A918YLC8_9ACTN</name>